<dbReference type="InterPro" id="IPR010914">
    <property type="entry name" value="RsgA_GTPase_dom"/>
</dbReference>
<keyword evidence="3" id="KW-0479">Metal-binding</keyword>
<feature type="binding site" evidence="3">
    <location>
        <begin position="250"/>
        <end position="258"/>
    </location>
    <ligand>
        <name>GTP</name>
        <dbReference type="ChEBI" id="CHEBI:37565"/>
    </ligand>
</feature>
<dbReference type="HAMAP" id="MF_01820">
    <property type="entry name" value="GTPase_RsgA"/>
    <property type="match status" value="1"/>
</dbReference>
<sequence>MASKKKKVRVEMRRNLSKPPRENDVTRQFQDNGAHDVANTERVRAKGDASRHRTIMAEDAAAMPGTEGGWVRGRVVRVHGLYSYVELDDGRTVRCTVRRVLKSLQVDERSIVTTGDWVWVAAGGDALRGAEPEGVIERIDPRHGVLTRSSRRREHVLVANVDQLVIVMSLVQPELKVHLIDRYIASAEKGGLKPVLVLNKIDLADPVALQPLVGAYSQIGIPTILASAQTGVGVARLRAMLKDRATVFSGQSGVGKSSLLNAAEPGLSLRVSEVSDVNQKGKHTTTTAELIRLSFGGWVVDTPGVRQLQLWDTRPEEVEGYFSELRPFIALCRFPDCTHTHESDCRVKDAVRRKLVSGRRYYSYLGLFNGVEE</sequence>
<reference evidence="8" key="1">
    <citation type="submission" date="2019-08" db="EMBL/GenBank/DDBJ databases">
        <title>Limnoglobus roseus gen. nov., sp. nov., a novel freshwater planctomycete with a giant genome from the family Gemmataceae.</title>
        <authorList>
            <person name="Kulichevskaya I.S."/>
            <person name="Naumoff D.G."/>
            <person name="Miroshnikov K."/>
            <person name="Ivanova A."/>
            <person name="Philippov D.A."/>
            <person name="Hakobyan A."/>
            <person name="Rijpstra I.C."/>
            <person name="Sinninghe Damste J.S."/>
            <person name="Liesack W."/>
            <person name="Dedysh S.N."/>
        </authorList>
    </citation>
    <scope>NUCLEOTIDE SEQUENCE [LARGE SCALE GENOMIC DNA]</scope>
    <source>
        <strain evidence="8">PX52</strain>
    </source>
</reference>
<feature type="domain" description="CP-type G" evidence="6">
    <location>
        <begin position="150"/>
        <end position="308"/>
    </location>
</feature>
<feature type="binding site" evidence="3">
    <location>
        <position position="337"/>
    </location>
    <ligand>
        <name>Zn(2+)</name>
        <dbReference type="ChEBI" id="CHEBI:29105"/>
    </ligand>
</feature>
<feature type="region of interest" description="Disordered" evidence="4">
    <location>
        <begin position="1"/>
        <end position="31"/>
    </location>
</feature>
<evidence type="ECO:0000313" key="8">
    <source>
        <dbReference type="Proteomes" id="UP000324974"/>
    </source>
</evidence>
<evidence type="ECO:0000256" key="4">
    <source>
        <dbReference type="SAM" id="MobiDB-lite"/>
    </source>
</evidence>
<keyword evidence="3" id="KW-0690">Ribosome biogenesis</keyword>
<comment type="similarity">
    <text evidence="3">Belongs to the TRAFAC class YlqF/YawG GTPase family. RsgA subfamily.</text>
</comment>
<dbReference type="NCBIfam" id="TIGR00157">
    <property type="entry name" value="ribosome small subunit-dependent GTPase A"/>
    <property type="match status" value="1"/>
</dbReference>
<organism evidence="7 8">
    <name type="scientific">Limnoglobus roseus</name>
    <dbReference type="NCBI Taxonomy" id="2598579"/>
    <lineage>
        <taxon>Bacteria</taxon>
        <taxon>Pseudomonadati</taxon>
        <taxon>Planctomycetota</taxon>
        <taxon>Planctomycetia</taxon>
        <taxon>Gemmatales</taxon>
        <taxon>Gemmataceae</taxon>
        <taxon>Limnoglobus</taxon>
    </lineage>
</organism>
<dbReference type="GO" id="GO:0003924">
    <property type="term" value="F:GTPase activity"/>
    <property type="evidence" value="ECO:0007669"/>
    <property type="project" value="UniProtKB-UniRule"/>
</dbReference>
<keyword evidence="3" id="KW-0699">rRNA-binding</keyword>
<evidence type="ECO:0000259" key="6">
    <source>
        <dbReference type="PROSITE" id="PS51721"/>
    </source>
</evidence>
<evidence type="ECO:0000259" key="5">
    <source>
        <dbReference type="PROSITE" id="PS50936"/>
    </source>
</evidence>
<keyword evidence="8" id="KW-1185">Reference proteome</keyword>
<keyword evidence="1 3" id="KW-0547">Nucleotide-binding</keyword>
<evidence type="ECO:0000313" key="7">
    <source>
        <dbReference type="EMBL" id="QEL14463.1"/>
    </source>
</evidence>
<comment type="subunit">
    <text evidence="3">Monomer. Associates with 30S ribosomal subunit, binds 16S rRNA.</text>
</comment>
<dbReference type="EC" id="3.6.1.-" evidence="3"/>
<dbReference type="RefSeq" id="WP_149109355.1">
    <property type="nucleotide sequence ID" value="NZ_CP042425.1"/>
</dbReference>
<feature type="domain" description="EngC GTPase" evidence="5">
    <location>
        <begin position="159"/>
        <end position="306"/>
    </location>
</feature>
<dbReference type="PROSITE" id="PS50936">
    <property type="entry name" value="ENGC_GTPASE"/>
    <property type="match status" value="1"/>
</dbReference>
<evidence type="ECO:0000256" key="1">
    <source>
        <dbReference type="ARBA" id="ARBA00022741"/>
    </source>
</evidence>
<comment type="subcellular location">
    <subcellularLocation>
        <location evidence="3">Cytoplasm</location>
    </subcellularLocation>
</comment>
<keyword evidence="3" id="KW-0694">RNA-binding</keyword>
<dbReference type="GO" id="GO:0042274">
    <property type="term" value="P:ribosomal small subunit biogenesis"/>
    <property type="evidence" value="ECO:0007669"/>
    <property type="project" value="UniProtKB-UniRule"/>
</dbReference>
<keyword evidence="3" id="KW-0378">Hydrolase</keyword>
<dbReference type="GO" id="GO:0019843">
    <property type="term" value="F:rRNA binding"/>
    <property type="evidence" value="ECO:0007669"/>
    <property type="project" value="UniProtKB-KW"/>
</dbReference>
<dbReference type="InterPro" id="IPR030378">
    <property type="entry name" value="G_CP_dom"/>
</dbReference>
<dbReference type="PANTHER" id="PTHR32120">
    <property type="entry name" value="SMALL RIBOSOMAL SUBUNIT BIOGENESIS GTPASE RSGA"/>
    <property type="match status" value="1"/>
</dbReference>
<keyword evidence="3" id="KW-0862">Zinc</keyword>
<dbReference type="GO" id="GO:0005737">
    <property type="term" value="C:cytoplasm"/>
    <property type="evidence" value="ECO:0007669"/>
    <property type="project" value="UniProtKB-SubCell"/>
</dbReference>
<keyword evidence="2 3" id="KW-0342">GTP-binding</keyword>
<comment type="cofactor">
    <cofactor evidence="3">
        <name>Zn(2+)</name>
        <dbReference type="ChEBI" id="CHEBI:29105"/>
    </cofactor>
    <text evidence="3">Binds 1 zinc ion per subunit.</text>
</comment>
<feature type="binding site" evidence="3">
    <location>
        <position position="339"/>
    </location>
    <ligand>
        <name>Zn(2+)</name>
        <dbReference type="ChEBI" id="CHEBI:29105"/>
    </ligand>
</feature>
<dbReference type="GO" id="GO:0046872">
    <property type="term" value="F:metal ion binding"/>
    <property type="evidence" value="ECO:0007669"/>
    <property type="project" value="UniProtKB-KW"/>
</dbReference>
<gene>
    <name evidence="3 7" type="primary">rsgA</name>
    <name evidence="7" type="ORF">PX52LOC_01351</name>
</gene>
<dbReference type="InterPro" id="IPR027417">
    <property type="entry name" value="P-loop_NTPase"/>
</dbReference>
<proteinExistence type="inferred from homology"/>
<feature type="binding site" evidence="3">
    <location>
        <position position="345"/>
    </location>
    <ligand>
        <name>Zn(2+)</name>
        <dbReference type="ChEBI" id="CHEBI:29105"/>
    </ligand>
</feature>
<dbReference type="InterPro" id="IPR004881">
    <property type="entry name" value="Ribosome_biogen_GTPase_RsgA"/>
</dbReference>
<dbReference type="Proteomes" id="UP000324974">
    <property type="component" value="Chromosome"/>
</dbReference>
<dbReference type="PANTHER" id="PTHR32120:SF11">
    <property type="entry name" value="SMALL RIBOSOMAL SUBUNIT BIOGENESIS GTPASE RSGA 1, MITOCHONDRIAL-RELATED"/>
    <property type="match status" value="1"/>
</dbReference>
<dbReference type="PROSITE" id="PS51721">
    <property type="entry name" value="G_CP"/>
    <property type="match status" value="1"/>
</dbReference>
<dbReference type="SUPFAM" id="SSF52540">
    <property type="entry name" value="P-loop containing nucleoside triphosphate hydrolases"/>
    <property type="match status" value="1"/>
</dbReference>
<name>A0A5C1A8E5_9BACT</name>
<protein>
    <recommendedName>
        <fullName evidence="3">Small ribosomal subunit biogenesis GTPase RsgA</fullName>
        <ecNumber evidence="3">3.6.1.-</ecNumber>
    </recommendedName>
</protein>
<feature type="binding site" evidence="3">
    <location>
        <begin position="199"/>
        <end position="202"/>
    </location>
    <ligand>
        <name>GTP</name>
        <dbReference type="ChEBI" id="CHEBI:37565"/>
    </ligand>
</feature>
<keyword evidence="3" id="KW-0963">Cytoplasm</keyword>
<dbReference type="InterPro" id="IPR012340">
    <property type="entry name" value="NA-bd_OB-fold"/>
</dbReference>
<dbReference type="AlphaFoldDB" id="A0A5C1A8E5"/>
<dbReference type="Gene3D" id="1.10.40.50">
    <property type="entry name" value="Probable gtpase engc, domain 3"/>
    <property type="match status" value="1"/>
</dbReference>
<feature type="binding site" evidence="3">
    <location>
        <position position="332"/>
    </location>
    <ligand>
        <name>Zn(2+)</name>
        <dbReference type="ChEBI" id="CHEBI:29105"/>
    </ligand>
</feature>
<dbReference type="KEGG" id="lrs:PX52LOC_01351"/>
<evidence type="ECO:0000256" key="2">
    <source>
        <dbReference type="ARBA" id="ARBA00023134"/>
    </source>
</evidence>
<dbReference type="Gene3D" id="3.40.50.300">
    <property type="entry name" value="P-loop containing nucleotide triphosphate hydrolases"/>
    <property type="match status" value="1"/>
</dbReference>
<comment type="function">
    <text evidence="3">One of several proteins that assist in the late maturation steps of the functional core of the 30S ribosomal subunit. Helps release RbfA from mature subunits. May play a role in the assembly of ribosomal proteins into the subunit. Circularly permuted GTPase that catalyzes slow GTP hydrolysis, GTPase activity is stimulated by the 30S ribosomal subunit.</text>
</comment>
<dbReference type="CDD" id="cd01854">
    <property type="entry name" value="YjeQ_EngC"/>
    <property type="match status" value="1"/>
</dbReference>
<dbReference type="Gene3D" id="2.40.50.140">
    <property type="entry name" value="Nucleic acid-binding proteins"/>
    <property type="match status" value="1"/>
</dbReference>
<dbReference type="EMBL" id="CP042425">
    <property type="protein sequence ID" value="QEL14463.1"/>
    <property type="molecule type" value="Genomic_DNA"/>
</dbReference>
<feature type="compositionally biased region" description="Basic and acidic residues" evidence="4">
    <location>
        <begin position="9"/>
        <end position="25"/>
    </location>
</feature>
<dbReference type="GO" id="GO:0005525">
    <property type="term" value="F:GTP binding"/>
    <property type="evidence" value="ECO:0007669"/>
    <property type="project" value="UniProtKB-UniRule"/>
</dbReference>
<evidence type="ECO:0000256" key="3">
    <source>
        <dbReference type="HAMAP-Rule" id="MF_01820"/>
    </source>
</evidence>
<dbReference type="OrthoDB" id="9809485at2"/>
<accession>A0A5C1A8E5</accession>
<dbReference type="Pfam" id="PF03193">
    <property type="entry name" value="RsgA_GTPase"/>
    <property type="match status" value="1"/>
</dbReference>